<evidence type="ECO:0000256" key="1">
    <source>
        <dbReference type="SAM" id="MobiDB-lite"/>
    </source>
</evidence>
<dbReference type="AlphaFoldDB" id="A0A245ZUP2"/>
<evidence type="ECO:0000256" key="2">
    <source>
        <dbReference type="SAM" id="SignalP"/>
    </source>
</evidence>
<dbReference type="PROSITE" id="PS51257">
    <property type="entry name" value="PROKAR_LIPOPROTEIN"/>
    <property type="match status" value="1"/>
</dbReference>
<feature type="chain" id="PRO_5012918999" description="Secreted protein" evidence="2">
    <location>
        <begin position="24"/>
        <end position="204"/>
    </location>
</feature>
<gene>
    <name evidence="3" type="ORF">SPDO_03350</name>
</gene>
<comment type="caution">
    <text evidence="3">The sequence shown here is derived from an EMBL/GenBank/DDBJ whole genome shotgun (WGS) entry which is preliminary data.</text>
</comment>
<sequence length="204" mass="20676">MRTIVSTIALGLALAACSSEPEAGNAAAAPELTQSVPPTSTAPAPSPVASPSPAASAPAASDKVLALEGLGDLKIGAAVPQGSSWAERGAQIPGGCRTVSSPKYESVYAIVTDGKVRRITVSKGSDVKLIEGIGPGATEREVRQWFGGFRAEPHKYEPAPAKYLTAPNAASGDPALRFEIGQDGKVSAIHVGTMPVLGYVEGCA</sequence>
<dbReference type="RefSeq" id="WP_088365712.1">
    <property type="nucleotide sequence ID" value="NZ_NBBI01000001.1"/>
</dbReference>
<dbReference type="Proteomes" id="UP000197290">
    <property type="component" value="Unassembled WGS sequence"/>
</dbReference>
<protein>
    <recommendedName>
        <fullName evidence="5">Secreted protein</fullName>
    </recommendedName>
</protein>
<reference evidence="3 4" key="1">
    <citation type="submission" date="2017-03" db="EMBL/GenBank/DDBJ databases">
        <title>Genome sequence of Sphingomonas dokdonensis DSM 21029.</title>
        <authorList>
            <person name="Poehlein A."/>
            <person name="Wuebbeler J.H."/>
            <person name="Steinbuechel A."/>
            <person name="Daniel R."/>
        </authorList>
    </citation>
    <scope>NUCLEOTIDE SEQUENCE [LARGE SCALE GENOMIC DNA]</scope>
    <source>
        <strain evidence="3 4">DSM 21029</strain>
    </source>
</reference>
<accession>A0A245ZUP2</accession>
<keyword evidence="4" id="KW-1185">Reference proteome</keyword>
<keyword evidence="2" id="KW-0732">Signal</keyword>
<feature type="region of interest" description="Disordered" evidence="1">
    <location>
        <begin position="25"/>
        <end position="55"/>
    </location>
</feature>
<organism evidence="3 4">
    <name type="scientific">Sphingomonas dokdonensis</name>
    <dbReference type="NCBI Taxonomy" id="344880"/>
    <lineage>
        <taxon>Bacteria</taxon>
        <taxon>Pseudomonadati</taxon>
        <taxon>Pseudomonadota</taxon>
        <taxon>Alphaproteobacteria</taxon>
        <taxon>Sphingomonadales</taxon>
        <taxon>Sphingomonadaceae</taxon>
        <taxon>Sphingomonas</taxon>
    </lineage>
</organism>
<feature type="signal peptide" evidence="2">
    <location>
        <begin position="1"/>
        <end position="23"/>
    </location>
</feature>
<evidence type="ECO:0000313" key="4">
    <source>
        <dbReference type="Proteomes" id="UP000197290"/>
    </source>
</evidence>
<feature type="compositionally biased region" description="Low complexity" evidence="1">
    <location>
        <begin position="25"/>
        <end position="43"/>
    </location>
</feature>
<evidence type="ECO:0000313" key="3">
    <source>
        <dbReference type="EMBL" id="OWK33456.1"/>
    </source>
</evidence>
<name>A0A245ZUP2_9SPHN</name>
<proteinExistence type="predicted"/>
<evidence type="ECO:0008006" key="5">
    <source>
        <dbReference type="Google" id="ProtNLM"/>
    </source>
</evidence>
<dbReference type="EMBL" id="NBBI01000001">
    <property type="protein sequence ID" value="OWK33456.1"/>
    <property type="molecule type" value="Genomic_DNA"/>
</dbReference>
<dbReference type="OrthoDB" id="8224439at2"/>